<dbReference type="Proteomes" id="UP000184121">
    <property type="component" value="Unassembled WGS sequence"/>
</dbReference>
<dbReference type="AlphaFoldDB" id="A0A1M6ZVF2"/>
<sequence length="51" mass="5987">MVAYTIMKLSILQYKSSLNFLQNKNSDCSTFNFKLLVVNRTLRTRTVTDRL</sequence>
<accession>A0A1M6ZVF2</accession>
<proteinExistence type="predicted"/>
<organism evidence="1 2">
    <name type="scientific">Flavobacterium saccharophilum</name>
    <dbReference type="NCBI Taxonomy" id="29534"/>
    <lineage>
        <taxon>Bacteria</taxon>
        <taxon>Pseudomonadati</taxon>
        <taxon>Bacteroidota</taxon>
        <taxon>Flavobacteriia</taxon>
        <taxon>Flavobacteriales</taxon>
        <taxon>Flavobacteriaceae</taxon>
        <taxon>Flavobacterium</taxon>
    </lineage>
</organism>
<name>A0A1M6ZVF2_9FLAO</name>
<evidence type="ECO:0000313" key="2">
    <source>
        <dbReference type="Proteomes" id="UP000184121"/>
    </source>
</evidence>
<reference evidence="2" key="1">
    <citation type="submission" date="2016-11" db="EMBL/GenBank/DDBJ databases">
        <authorList>
            <person name="Varghese N."/>
            <person name="Submissions S."/>
        </authorList>
    </citation>
    <scope>NUCLEOTIDE SEQUENCE [LARGE SCALE GENOMIC DNA]</scope>
    <source>
        <strain evidence="2">DSM 1811</strain>
    </source>
</reference>
<protein>
    <submittedName>
        <fullName evidence="1">Uncharacterized protein</fullName>
    </submittedName>
</protein>
<dbReference type="EMBL" id="FRBY01000001">
    <property type="protein sequence ID" value="SHL34394.1"/>
    <property type="molecule type" value="Genomic_DNA"/>
</dbReference>
<keyword evidence="2" id="KW-1185">Reference proteome</keyword>
<gene>
    <name evidence="1" type="ORF">SAMN05444366_0416</name>
</gene>
<evidence type="ECO:0000313" key="1">
    <source>
        <dbReference type="EMBL" id="SHL34394.1"/>
    </source>
</evidence>